<name>A0A3A8JI98_9BACT</name>
<comment type="caution">
    <text evidence="1">The sequence shown here is derived from an EMBL/GenBank/DDBJ whole genome shotgun (WGS) entry which is preliminary data.</text>
</comment>
<dbReference type="OrthoDB" id="8777739at2"/>
<dbReference type="EMBL" id="RAWE01000313">
    <property type="protein sequence ID" value="RKG94696.1"/>
    <property type="molecule type" value="Genomic_DNA"/>
</dbReference>
<keyword evidence="2" id="KW-1185">Reference proteome</keyword>
<organism evidence="1 2">
    <name type="scientific">Corallococcus carmarthensis</name>
    <dbReference type="NCBI Taxonomy" id="2316728"/>
    <lineage>
        <taxon>Bacteria</taxon>
        <taxon>Pseudomonadati</taxon>
        <taxon>Myxococcota</taxon>
        <taxon>Myxococcia</taxon>
        <taxon>Myxococcales</taxon>
        <taxon>Cystobacterineae</taxon>
        <taxon>Myxococcaceae</taxon>
        <taxon>Corallococcus</taxon>
    </lineage>
</organism>
<evidence type="ECO:0000313" key="2">
    <source>
        <dbReference type="Proteomes" id="UP000268313"/>
    </source>
</evidence>
<dbReference type="Proteomes" id="UP000268313">
    <property type="component" value="Unassembled WGS sequence"/>
</dbReference>
<sequence length="140" mass="15029">MPATRVEQMACGDCGRPVDLYGGQSAVGGLRYWASYQCEHCGGRREMDGIGMPPESFRRAFLQEQGTWGLEVRAPGALALQALKLLRETLGLSLAEVGVLKARMPGVVREGTRVEMEWLKQLLGAKGVTSSVVPVAGTPV</sequence>
<proteinExistence type="predicted"/>
<dbReference type="RefSeq" id="WP_120608013.1">
    <property type="nucleotide sequence ID" value="NZ_JABFJX010000388.1"/>
</dbReference>
<evidence type="ECO:0000313" key="1">
    <source>
        <dbReference type="EMBL" id="RKG94696.1"/>
    </source>
</evidence>
<accession>A0A3A8JI98</accession>
<dbReference type="AlphaFoldDB" id="A0A3A8JI98"/>
<protein>
    <submittedName>
        <fullName evidence="1">Uncharacterized protein</fullName>
    </submittedName>
</protein>
<reference evidence="2" key="1">
    <citation type="submission" date="2018-09" db="EMBL/GenBank/DDBJ databases">
        <authorList>
            <person name="Livingstone P.G."/>
            <person name="Whitworth D.E."/>
        </authorList>
    </citation>
    <scope>NUCLEOTIDE SEQUENCE [LARGE SCALE GENOMIC DNA]</scope>
    <source>
        <strain evidence="2">CA043D</strain>
    </source>
</reference>
<gene>
    <name evidence="1" type="ORF">D7X32_41370</name>
</gene>